<dbReference type="Gene3D" id="3.40.50.11900">
    <property type="match status" value="1"/>
</dbReference>
<dbReference type="PANTHER" id="PTHR30548:SF1">
    <property type="entry name" value="DEHYDRATASE SUBUNIT MJ0007-RELATED"/>
    <property type="match status" value="1"/>
</dbReference>
<dbReference type="GO" id="GO:0016836">
    <property type="term" value="F:hydro-lyase activity"/>
    <property type="evidence" value="ECO:0007669"/>
    <property type="project" value="UniProtKB-ARBA"/>
</dbReference>
<evidence type="ECO:0000313" key="4">
    <source>
        <dbReference type="EMBL" id="SMB90420.1"/>
    </source>
</evidence>
<keyword evidence="3" id="KW-0411">Iron-sulfur</keyword>
<gene>
    <name evidence="4" type="ORF">SAMN00808754_0291</name>
</gene>
<reference evidence="4 5" key="1">
    <citation type="submission" date="2017-04" db="EMBL/GenBank/DDBJ databases">
        <authorList>
            <person name="Afonso C.L."/>
            <person name="Miller P.J."/>
            <person name="Scott M.A."/>
            <person name="Spackman E."/>
            <person name="Goraichik I."/>
            <person name="Dimitrov K.M."/>
            <person name="Suarez D.L."/>
            <person name="Swayne D.E."/>
        </authorList>
    </citation>
    <scope>NUCLEOTIDE SEQUENCE [LARGE SCALE GENOMIC DNA]</scope>
    <source>
        <strain evidence="4 5">ToBE</strain>
    </source>
</reference>
<proteinExistence type="inferred from homology"/>
<name>A0A1W1VB53_9FIRM</name>
<evidence type="ECO:0000313" key="5">
    <source>
        <dbReference type="Proteomes" id="UP000192569"/>
    </source>
</evidence>
<dbReference type="Pfam" id="PF06050">
    <property type="entry name" value="HGD-D"/>
    <property type="match status" value="1"/>
</dbReference>
<evidence type="ECO:0000256" key="3">
    <source>
        <dbReference type="ARBA" id="ARBA00023014"/>
    </source>
</evidence>
<comment type="cofactor">
    <cofactor evidence="1">
        <name>[4Fe-4S] cluster</name>
        <dbReference type="ChEBI" id="CHEBI:49883"/>
    </cofactor>
</comment>
<dbReference type="RefSeq" id="WP_084663337.1">
    <property type="nucleotide sequence ID" value="NZ_LT838272.1"/>
</dbReference>
<dbReference type="Gene3D" id="3.40.50.11890">
    <property type="match status" value="1"/>
</dbReference>
<dbReference type="InterPro" id="IPR010327">
    <property type="entry name" value="FldB/FldC_alpha/beta"/>
</dbReference>
<keyword evidence="5" id="KW-1185">Reference proteome</keyword>
<dbReference type="EMBL" id="LT838272">
    <property type="protein sequence ID" value="SMB90420.1"/>
    <property type="molecule type" value="Genomic_DNA"/>
</dbReference>
<sequence>MKPGQENNKQENLLGWFCSYTPVEIIRALGFKPYRILPPLGRAPQADGFFVGNLCPYVKVCLESALAGRLPGLLGVLLVPSCNAMIHLSNLWRDLKLPGPVWILDVPRSYNSLAVEYFSRRLKEVAYEVAAFYGRHLREEDLWETIEEERRHKELFKMLLEERAAGRIFLRGTQVLNLLEDGLKGGEISFDKGKMAAVPVGRPRLLLIGSLLPAPLLEIIEQAGAISSLEDACTGWRFLPGEAPRVTSPYTYLAHLYLSKPPCPRMVADKGRRRKYLQDLLSRYRIDGAIYHVMKFCDAGLMDWVLVKEELEMRGIPVLRVEGDYTGGSRGQWSTRVEAFLERLRRQVDKD</sequence>
<dbReference type="PANTHER" id="PTHR30548">
    <property type="entry name" value="2-HYDROXYGLUTARYL-COA DEHYDRATASE, D-COMPONENT-RELATED"/>
    <property type="match status" value="1"/>
</dbReference>
<dbReference type="AlphaFoldDB" id="A0A1W1VB53"/>
<dbReference type="Proteomes" id="UP000192569">
    <property type="component" value="Chromosome I"/>
</dbReference>
<comment type="similarity">
    <text evidence="2">Belongs to the FldB/FldC dehydratase alpha/beta subunit family.</text>
</comment>
<protein>
    <submittedName>
        <fullName evidence="4">Benzoyl-CoA reductase/2-hydroxyglutaryl-CoA dehydratase subunit, BcrC/BadD/HgdB</fullName>
    </submittedName>
</protein>
<keyword evidence="3" id="KW-0479">Metal-binding</keyword>
<keyword evidence="3" id="KW-0408">Iron</keyword>
<evidence type="ECO:0000256" key="1">
    <source>
        <dbReference type="ARBA" id="ARBA00001966"/>
    </source>
</evidence>
<accession>A0A1W1VB53</accession>
<organism evidence="4 5">
    <name type="scientific">Thermanaeromonas toyohensis ToBE</name>
    <dbReference type="NCBI Taxonomy" id="698762"/>
    <lineage>
        <taxon>Bacteria</taxon>
        <taxon>Bacillati</taxon>
        <taxon>Bacillota</taxon>
        <taxon>Clostridia</taxon>
        <taxon>Neomoorellales</taxon>
        <taxon>Neomoorellaceae</taxon>
        <taxon>Thermanaeromonas</taxon>
    </lineage>
</organism>
<dbReference type="OrthoDB" id="9810278at2"/>
<dbReference type="Gene3D" id="1.20.1270.370">
    <property type="match status" value="1"/>
</dbReference>
<dbReference type="STRING" id="698762.SAMN00808754_0291"/>
<evidence type="ECO:0000256" key="2">
    <source>
        <dbReference type="ARBA" id="ARBA00005806"/>
    </source>
</evidence>
<dbReference type="GO" id="GO:0051536">
    <property type="term" value="F:iron-sulfur cluster binding"/>
    <property type="evidence" value="ECO:0007669"/>
    <property type="project" value="UniProtKB-KW"/>
</dbReference>